<proteinExistence type="predicted"/>
<gene>
    <name evidence="2" type="ORF">OFLC_LOCUS8081</name>
</gene>
<evidence type="ECO:0000256" key="1">
    <source>
        <dbReference type="SAM" id="Phobius"/>
    </source>
</evidence>
<sequence length="110" mass="12913">MVHKIPLQDKSMYGAYGIILGYIGMDTSIWGMGYHSRIHRHGAEDVILGHIDMVLFHIGTTVERNDMVHRVHYKAYSWDTIVRHQRTNSTAIEYTPEVTDRHTCTDRYHW</sequence>
<keyword evidence="1" id="KW-0472">Membrane</keyword>
<dbReference type="EMBL" id="UZAJ01008869">
    <property type="protein sequence ID" value="VDO53954.1"/>
    <property type="molecule type" value="Genomic_DNA"/>
</dbReference>
<protein>
    <submittedName>
        <fullName evidence="2 4">Uncharacterized protein</fullName>
    </submittedName>
</protein>
<evidence type="ECO:0000313" key="4">
    <source>
        <dbReference type="WBParaSite" id="OFLC_0000807701-mRNA-1"/>
    </source>
</evidence>
<reference evidence="4" key="1">
    <citation type="submission" date="2016-06" db="UniProtKB">
        <authorList>
            <consortium name="WormBaseParasite"/>
        </authorList>
    </citation>
    <scope>IDENTIFICATION</scope>
</reference>
<keyword evidence="3" id="KW-1185">Reference proteome</keyword>
<organism evidence="4">
    <name type="scientific">Onchocerca flexuosa</name>
    <dbReference type="NCBI Taxonomy" id="387005"/>
    <lineage>
        <taxon>Eukaryota</taxon>
        <taxon>Metazoa</taxon>
        <taxon>Ecdysozoa</taxon>
        <taxon>Nematoda</taxon>
        <taxon>Chromadorea</taxon>
        <taxon>Rhabditida</taxon>
        <taxon>Spirurina</taxon>
        <taxon>Spiruromorpha</taxon>
        <taxon>Filarioidea</taxon>
        <taxon>Onchocercidae</taxon>
        <taxon>Onchocerca</taxon>
    </lineage>
</organism>
<dbReference type="WBParaSite" id="OFLC_0000807701-mRNA-1">
    <property type="protein sequence ID" value="OFLC_0000807701-mRNA-1"/>
    <property type="gene ID" value="OFLC_0000807701"/>
</dbReference>
<evidence type="ECO:0000313" key="2">
    <source>
        <dbReference type="EMBL" id="VDO53954.1"/>
    </source>
</evidence>
<keyword evidence="1" id="KW-1133">Transmembrane helix</keyword>
<reference evidence="2 3" key="2">
    <citation type="submission" date="2018-11" db="EMBL/GenBank/DDBJ databases">
        <authorList>
            <consortium name="Pathogen Informatics"/>
        </authorList>
    </citation>
    <scope>NUCLEOTIDE SEQUENCE [LARGE SCALE GENOMIC DNA]</scope>
</reference>
<name>A0A183HKR6_9BILA</name>
<accession>A0A183HKR6</accession>
<dbReference type="Proteomes" id="UP000267606">
    <property type="component" value="Unassembled WGS sequence"/>
</dbReference>
<evidence type="ECO:0000313" key="3">
    <source>
        <dbReference type="Proteomes" id="UP000267606"/>
    </source>
</evidence>
<keyword evidence="1" id="KW-0812">Transmembrane</keyword>
<dbReference type="AlphaFoldDB" id="A0A183HKR6"/>
<feature type="transmembrane region" description="Helical" evidence="1">
    <location>
        <begin position="12"/>
        <end position="32"/>
    </location>
</feature>